<accession>A0AA38P7I9</accession>
<dbReference type="Proteomes" id="UP001163846">
    <property type="component" value="Unassembled WGS sequence"/>
</dbReference>
<reference evidence="3" key="1">
    <citation type="submission" date="2022-08" db="EMBL/GenBank/DDBJ databases">
        <authorList>
            <consortium name="DOE Joint Genome Institute"/>
            <person name="Min B."/>
            <person name="Riley R."/>
            <person name="Sierra-Patev S."/>
            <person name="Naranjo-Ortiz M."/>
            <person name="Looney B."/>
            <person name="Konkel Z."/>
            <person name="Slot J.C."/>
            <person name="Sakamoto Y."/>
            <person name="Steenwyk J.L."/>
            <person name="Rokas A."/>
            <person name="Carro J."/>
            <person name="Camarero S."/>
            <person name="Ferreira P."/>
            <person name="Molpeceres G."/>
            <person name="Ruiz-Duenas F.J."/>
            <person name="Serrano A."/>
            <person name="Henrissat B."/>
            <person name="Drula E."/>
            <person name="Hughes K.W."/>
            <person name="Mata J.L."/>
            <person name="Ishikawa N.K."/>
            <person name="Vargas-Isla R."/>
            <person name="Ushijima S."/>
            <person name="Smith C.A."/>
            <person name="Ahrendt S."/>
            <person name="Andreopoulos W."/>
            <person name="He G."/>
            <person name="Labutti K."/>
            <person name="Lipzen A."/>
            <person name="Ng V."/>
            <person name="Sandor L."/>
            <person name="Barry K."/>
            <person name="Martinez A.T."/>
            <person name="Xiao Y."/>
            <person name="Gibbons J.G."/>
            <person name="Terashima K."/>
            <person name="Hibbett D.S."/>
            <person name="Grigoriev I.V."/>
        </authorList>
    </citation>
    <scope>NUCLEOTIDE SEQUENCE</scope>
    <source>
        <strain evidence="3">TFB9207</strain>
    </source>
</reference>
<dbReference type="EMBL" id="MU806225">
    <property type="protein sequence ID" value="KAJ3837740.1"/>
    <property type="molecule type" value="Genomic_DNA"/>
</dbReference>
<comment type="caution">
    <text evidence="3">The sequence shown here is derived from an EMBL/GenBank/DDBJ whole genome shotgun (WGS) entry which is preliminary data.</text>
</comment>
<evidence type="ECO:0000313" key="4">
    <source>
        <dbReference type="Proteomes" id="UP001163846"/>
    </source>
</evidence>
<protein>
    <submittedName>
        <fullName evidence="3">Uncharacterized protein</fullName>
    </submittedName>
</protein>
<feature type="region of interest" description="Disordered" evidence="1">
    <location>
        <begin position="74"/>
        <end position="109"/>
    </location>
</feature>
<organism evidence="3 4">
    <name type="scientific">Lentinula raphanica</name>
    <dbReference type="NCBI Taxonomy" id="153919"/>
    <lineage>
        <taxon>Eukaryota</taxon>
        <taxon>Fungi</taxon>
        <taxon>Dikarya</taxon>
        <taxon>Basidiomycota</taxon>
        <taxon>Agaricomycotina</taxon>
        <taxon>Agaricomycetes</taxon>
        <taxon>Agaricomycetidae</taxon>
        <taxon>Agaricales</taxon>
        <taxon>Marasmiineae</taxon>
        <taxon>Omphalotaceae</taxon>
        <taxon>Lentinula</taxon>
    </lineage>
</organism>
<name>A0AA38P7I9_9AGAR</name>
<gene>
    <name evidence="3" type="ORF">F5878DRAFT_710605</name>
</gene>
<sequence>MVHAQTIFAVVAFTFGATSLTVLAVPLPPSETEAVTETGGPDVLASVTMSHKPAIEEQDMFLSGADPDKHIERRQEISSWESPATSPAKYNSPPSYPVDPSSPTGKSGGWRDSFLARVSAFKQKASSSVLQAWNSQRMQGLRNHAVTYTNRYISPNSNPNTGPAPHNRKKRPVTLWDRYRSANHGWGDDVLRSKTFNEWATGTASGQAFAKELNELPYESRSGFGDSARRAFLDKHREVTYRNNYPGQY</sequence>
<evidence type="ECO:0000256" key="2">
    <source>
        <dbReference type="SAM" id="SignalP"/>
    </source>
</evidence>
<feature type="compositionally biased region" description="Polar residues" evidence="1">
    <location>
        <begin position="77"/>
        <end position="89"/>
    </location>
</feature>
<keyword evidence="2" id="KW-0732">Signal</keyword>
<proteinExistence type="predicted"/>
<feature type="signal peptide" evidence="2">
    <location>
        <begin position="1"/>
        <end position="24"/>
    </location>
</feature>
<evidence type="ECO:0000313" key="3">
    <source>
        <dbReference type="EMBL" id="KAJ3837740.1"/>
    </source>
</evidence>
<feature type="chain" id="PRO_5041469497" evidence="2">
    <location>
        <begin position="25"/>
        <end position="249"/>
    </location>
</feature>
<dbReference type="AlphaFoldDB" id="A0AA38P7I9"/>
<keyword evidence="4" id="KW-1185">Reference proteome</keyword>
<evidence type="ECO:0000256" key="1">
    <source>
        <dbReference type="SAM" id="MobiDB-lite"/>
    </source>
</evidence>